<feature type="transmembrane region" description="Helical" evidence="1">
    <location>
        <begin position="176"/>
        <end position="194"/>
    </location>
</feature>
<dbReference type="RefSeq" id="WP_114796628.1">
    <property type="nucleotide sequence ID" value="NZ_QQZY01000005.1"/>
</dbReference>
<keyword evidence="4" id="KW-1185">Reference proteome</keyword>
<feature type="transmembrane region" description="Helical" evidence="1">
    <location>
        <begin position="6"/>
        <end position="24"/>
    </location>
</feature>
<protein>
    <submittedName>
        <fullName evidence="3">ABC-type putative transport system permease component</fullName>
    </submittedName>
</protein>
<name>A0A7M2YVR5_9ACTN</name>
<dbReference type="AlphaFoldDB" id="A0A7M2YVR5"/>
<keyword evidence="1" id="KW-0472">Membrane</keyword>
<feature type="transmembrane region" description="Helical" evidence="1">
    <location>
        <begin position="88"/>
        <end position="108"/>
    </location>
</feature>
<feature type="transmembrane region" description="Helical" evidence="1">
    <location>
        <begin position="236"/>
        <end position="256"/>
    </location>
</feature>
<dbReference type="Pfam" id="PF01578">
    <property type="entry name" value="Cytochrom_C_asm"/>
    <property type="match status" value="1"/>
</dbReference>
<feature type="transmembrane region" description="Helical" evidence="1">
    <location>
        <begin position="36"/>
        <end position="55"/>
    </location>
</feature>
<keyword evidence="1" id="KW-1133">Transmembrane helix</keyword>
<dbReference type="GO" id="GO:0017004">
    <property type="term" value="P:cytochrome complex assembly"/>
    <property type="evidence" value="ECO:0007669"/>
    <property type="project" value="InterPro"/>
</dbReference>
<dbReference type="InterPro" id="IPR002541">
    <property type="entry name" value="Cyt_c_assembly"/>
</dbReference>
<dbReference type="GO" id="GO:0020037">
    <property type="term" value="F:heme binding"/>
    <property type="evidence" value="ECO:0007669"/>
    <property type="project" value="InterPro"/>
</dbReference>
<evidence type="ECO:0000313" key="3">
    <source>
        <dbReference type="EMBL" id="RDI74115.1"/>
    </source>
</evidence>
<feature type="domain" description="Cytochrome c assembly protein" evidence="2">
    <location>
        <begin position="65"/>
        <end position="247"/>
    </location>
</feature>
<evidence type="ECO:0000313" key="4">
    <source>
        <dbReference type="Proteomes" id="UP000254134"/>
    </source>
</evidence>
<feature type="transmembrane region" description="Helical" evidence="1">
    <location>
        <begin position="206"/>
        <end position="224"/>
    </location>
</feature>
<accession>A0A7M2YVR5</accession>
<dbReference type="PANTHER" id="PTHR38034">
    <property type="entry name" value="INNER MEMBRANE PROTEIN YPJD"/>
    <property type="match status" value="1"/>
</dbReference>
<evidence type="ECO:0000256" key="1">
    <source>
        <dbReference type="SAM" id="Phobius"/>
    </source>
</evidence>
<reference evidence="3 4" key="1">
    <citation type="submission" date="2018-07" db="EMBL/GenBank/DDBJ databases">
        <title>High-quality-draft genome sequence of Gaiella occulta.</title>
        <authorList>
            <person name="Severino R."/>
            <person name="Froufe H.J.C."/>
            <person name="Rainey F.A."/>
            <person name="Barroso C."/>
            <person name="Albuquerque L."/>
            <person name="Lobo-Da-Cunha A."/>
            <person name="Da Costa M.S."/>
            <person name="Egas C."/>
        </authorList>
    </citation>
    <scope>NUCLEOTIDE SEQUENCE [LARGE SCALE GENOMIC DNA]</scope>
    <source>
        <strain evidence="3 4">F2-233</strain>
    </source>
</reference>
<dbReference type="InterPro" id="IPR052372">
    <property type="entry name" value="YpjD/HemX"/>
</dbReference>
<sequence length="257" mass="27143">MAELLVWPALIAYGEAAFAYAGVLRGPGVAGRLGIWGVRVGWLAQTALLVAQALDSTGFPWGTWAGALNLFVWLVVSTYLIWGCRPRYRLLGLTVMPLAAALLAAAWAGGGTSVASRDEPGGLLALHAGLMLAGFAGFTLAAGMAGLYRWEERRLKRRDSGLLRLRVPPLDSLDRLAARTTAAALALLTVGIVVGLTSFERGDFDAAMAVTLGIWAVYATGLVLRREAGLRGRRFASLLLAGFALVAVVLPLTHFAS</sequence>
<feature type="transmembrane region" description="Helical" evidence="1">
    <location>
        <begin position="61"/>
        <end position="81"/>
    </location>
</feature>
<dbReference type="GO" id="GO:0005886">
    <property type="term" value="C:plasma membrane"/>
    <property type="evidence" value="ECO:0007669"/>
    <property type="project" value="TreeGrafter"/>
</dbReference>
<evidence type="ECO:0000259" key="2">
    <source>
        <dbReference type="Pfam" id="PF01578"/>
    </source>
</evidence>
<gene>
    <name evidence="3" type="ORF">Gocc_2212</name>
</gene>
<dbReference type="Proteomes" id="UP000254134">
    <property type="component" value="Unassembled WGS sequence"/>
</dbReference>
<proteinExistence type="predicted"/>
<organism evidence="3 4">
    <name type="scientific">Gaiella occulta</name>
    <dbReference type="NCBI Taxonomy" id="1002870"/>
    <lineage>
        <taxon>Bacteria</taxon>
        <taxon>Bacillati</taxon>
        <taxon>Actinomycetota</taxon>
        <taxon>Thermoleophilia</taxon>
        <taxon>Gaiellales</taxon>
        <taxon>Gaiellaceae</taxon>
        <taxon>Gaiella</taxon>
    </lineage>
</organism>
<dbReference type="EMBL" id="QQZY01000005">
    <property type="protein sequence ID" value="RDI74115.1"/>
    <property type="molecule type" value="Genomic_DNA"/>
</dbReference>
<reference evidence="4" key="2">
    <citation type="journal article" date="2019" name="MicrobiologyOpen">
        <title>High-quality draft genome sequence of Gaiella occulta isolated from a 150 meter deep mineral water borehole and comparison with the genome sequences of other deep-branching lineages of the phylum Actinobacteria.</title>
        <authorList>
            <person name="Severino R."/>
            <person name="Froufe H.J.C."/>
            <person name="Barroso C."/>
            <person name="Albuquerque L."/>
            <person name="Lobo-da-Cunha A."/>
            <person name="da Costa M.S."/>
            <person name="Egas C."/>
        </authorList>
    </citation>
    <scope>NUCLEOTIDE SEQUENCE [LARGE SCALE GENOMIC DNA]</scope>
    <source>
        <strain evidence="4">F2-233</strain>
    </source>
</reference>
<dbReference type="PANTHER" id="PTHR38034:SF1">
    <property type="entry name" value="INNER MEMBRANE PROTEIN YPJD"/>
    <property type="match status" value="1"/>
</dbReference>
<comment type="caution">
    <text evidence="3">The sequence shown here is derived from an EMBL/GenBank/DDBJ whole genome shotgun (WGS) entry which is preliminary data.</text>
</comment>
<keyword evidence="1" id="KW-0812">Transmembrane</keyword>
<feature type="transmembrane region" description="Helical" evidence="1">
    <location>
        <begin position="128"/>
        <end position="148"/>
    </location>
</feature>